<dbReference type="Gene3D" id="3.80.10.10">
    <property type="entry name" value="Ribonuclease Inhibitor"/>
    <property type="match status" value="2"/>
</dbReference>
<protein>
    <recommendedName>
        <fullName evidence="14">Protein kinase domain-containing protein</fullName>
    </recommendedName>
</protein>
<dbReference type="GO" id="GO:0005524">
    <property type="term" value="F:ATP binding"/>
    <property type="evidence" value="ECO:0007669"/>
    <property type="project" value="UniProtKB-UniRule"/>
</dbReference>
<dbReference type="InterPro" id="IPR000719">
    <property type="entry name" value="Prot_kinase_dom"/>
</dbReference>
<reference evidence="15" key="1">
    <citation type="journal article" date="2020" name="bioRxiv">
        <title>Hybrid origin of Populus tomentosa Carr. identified through genome sequencing and phylogenomic analysis.</title>
        <authorList>
            <person name="An X."/>
            <person name="Gao K."/>
            <person name="Chen Z."/>
            <person name="Li J."/>
            <person name="Yang X."/>
            <person name="Yang X."/>
            <person name="Zhou J."/>
            <person name="Guo T."/>
            <person name="Zhao T."/>
            <person name="Huang S."/>
            <person name="Miao D."/>
            <person name="Khan W.U."/>
            <person name="Rao P."/>
            <person name="Ye M."/>
            <person name="Lei B."/>
            <person name="Liao W."/>
            <person name="Wang J."/>
            <person name="Ji L."/>
            <person name="Li Y."/>
            <person name="Guo B."/>
            <person name="Mustafa N.S."/>
            <person name="Li S."/>
            <person name="Yun Q."/>
            <person name="Keller S.R."/>
            <person name="Mao J."/>
            <person name="Zhang R."/>
            <person name="Strauss S.H."/>
        </authorList>
    </citation>
    <scope>NUCLEOTIDE SEQUENCE</scope>
    <source>
        <strain evidence="15">GM15</strain>
        <tissue evidence="15">Leaf</tissue>
    </source>
</reference>
<sequence length="958" mass="107497">MDGGQILLSYIKVWVILLLLSATFQNSKLAAKNTEQDKKRKLAADNSGFISIDCGAEEDYLDGDTGITYKTDKDFISTGKNKVVAPEYNLTTLYYGNMANSLRTFPEGKRNCYTLKPRQGKNQNYFVRAFFYYGNYDSKNQTQIKFDLYIGVNYWATVVDMRWRYYEIIHYSVTDTIYVCLVNTGFGVPFINGLDLRFMNDSLYRSMNGSLLPRKQADLGGLDPTLGAMRYKDDVYDRIWRLDVNLNDSVSISTEATIDIQGSDDPCSLPVEVLRTAVQPRNGLNSLSYSYTLEYLENFTPEFLVFFHFAEIEQIAPGERRKFTITLHGLEYGPFTLEYLKPLTKGPYKLQVPEDQVRFSIDATLRSDLPPILNAFEIFELQALPDSPTNQTDVDAIMAIKEAYKIDRVDWQGDPCLPLTTWTGLQCNDDNPPRIISLNLSSSQLSGNIAISLLNLTSIKSLGVWRAHASYKLEAYPLSLFVSFLDKILQANDWDSGSTKVAKMGVRTSDQWRNNLYLDLSNNELTGTMPEAFAQLPYLTILDLSGNKLIGAIPHSLKEKSNSGQLQLSLDGNLDLCKMDTCEKKKRSFPVLVIAFVISVSMLLLLNIITIFWRLKIDATSNTSFPSYNLADENKIQHVIRRLNVSLSSLVGVSRKELSLKSKNQPFTYTEIVSITNNFQTIIGEGGFGKVYLGNLKDGRQVAVKLLSQSSRQGYKEFLAEVQLLMIVHHKNLVPLIGYCNENENMALVYEYMANGNLKEQLLGLEYLHNGCRPPIVHRDLKSSNILLTENLQAKIADFGLSKAFATEGDSHVITVPAGTPGYIDPEFRASGNLNKKSDVYSFGILLCELITGQSPLIRGNQGHTDILQWVSPLVERGDIQSIIDPRLQGEFNINCAWKALEIALSCVPPTSRQRPDMSDILGELKECLAMEMSSEMSMGGSVEMSLVLGTDMAPNLR</sequence>
<dbReference type="AlphaFoldDB" id="A0A8X8BZU2"/>
<accession>A0A8X8BZU2</accession>
<comment type="subcellular location">
    <subcellularLocation>
        <location evidence="1">Membrane</location>
        <topology evidence="1">Single-pass membrane protein</topology>
    </subcellularLocation>
</comment>
<evidence type="ECO:0000313" key="16">
    <source>
        <dbReference type="Proteomes" id="UP000886885"/>
    </source>
</evidence>
<dbReference type="PANTHER" id="PTHR45631">
    <property type="entry name" value="OS07G0107800 PROTEIN-RELATED"/>
    <property type="match status" value="1"/>
</dbReference>
<evidence type="ECO:0000256" key="1">
    <source>
        <dbReference type="ARBA" id="ARBA00004167"/>
    </source>
</evidence>
<keyword evidence="4 13" id="KW-0812">Transmembrane</keyword>
<evidence type="ECO:0000256" key="4">
    <source>
        <dbReference type="ARBA" id="ARBA00022692"/>
    </source>
</evidence>
<evidence type="ECO:0000256" key="2">
    <source>
        <dbReference type="ARBA" id="ARBA00022614"/>
    </source>
</evidence>
<evidence type="ECO:0000256" key="5">
    <source>
        <dbReference type="ARBA" id="ARBA00022729"/>
    </source>
</evidence>
<evidence type="ECO:0000313" key="15">
    <source>
        <dbReference type="EMBL" id="KAG6735365.1"/>
    </source>
</evidence>
<evidence type="ECO:0000256" key="11">
    <source>
        <dbReference type="ARBA" id="ARBA00023136"/>
    </source>
</evidence>
<dbReference type="Gene3D" id="3.30.200.20">
    <property type="entry name" value="Phosphorylase Kinase, domain 1"/>
    <property type="match status" value="1"/>
</dbReference>
<evidence type="ECO:0000256" key="10">
    <source>
        <dbReference type="ARBA" id="ARBA00022989"/>
    </source>
</evidence>
<evidence type="ECO:0000256" key="12">
    <source>
        <dbReference type="PROSITE-ProRule" id="PRU10141"/>
    </source>
</evidence>
<dbReference type="InterPro" id="IPR032675">
    <property type="entry name" value="LRR_dom_sf"/>
</dbReference>
<feature type="binding site" evidence="12">
    <location>
        <position position="705"/>
    </location>
    <ligand>
        <name>ATP</name>
        <dbReference type="ChEBI" id="CHEBI:30616"/>
    </ligand>
</feature>
<keyword evidence="7 12" id="KW-0547">Nucleotide-binding</keyword>
<evidence type="ECO:0000256" key="9">
    <source>
        <dbReference type="ARBA" id="ARBA00022840"/>
    </source>
</evidence>
<keyword evidence="3" id="KW-0808">Transferase</keyword>
<organism evidence="15 16">
    <name type="scientific">Populus tomentosa</name>
    <name type="common">Chinese white poplar</name>
    <dbReference type="NCBI Taxonomy" id="118781"/>
    <lineage>
        <taxon>Eukaryota</taxon>
        <taxon>Viridiplantae</taxon>
        <taxon>Streptophyta</taxon>
        <taxon>Embryophyta</taxon>
        <taxon>Tracheophyta</taxon>
        <taxon>Spermatophyta</taxon>
        <taxon>Magnoliopsida</taxon>
        <taxon>eudicotyledons</taxon>
        <taxon>Gunneridae</taxon>
        <taxon>Pentapetalae</taxon>
        <taxon>rosids</taxon>
        <taxon>fabids</taxon>
        <taxon>Malpighiales</taxon>
        <taxon>Salicaceae</taxon>
        <taxon>Saliceae</taxon>
        <taxon>Populus</taxon>
    </lineage>
</organism>
<dbReference type="PROSITE" id="PS00108">
    <property type="entry name" value="PROTEIN_KINASE_ST"/>
    <property type="match status" value="1"/>
</dbReference>
<dbReference type="PROSITE" id="PS50011">
    <property type="entry name" value="PROTEIN_KINASE_DOM"/>
    <property type="match status" value="1"/>
</dbReference>
<dbReference type="GO" id="GO:0016020">
    <property type="term" value="C:membrane"/>
    <property type="evidence" value="ECO:0007669"/>
    <property type="project" value="UniProtKB-SubCell"/>
</dbReference>
<evidence type="ECO:0000256" key="3">
    <source>
        <dbReference type="ARBA" id="ARBA00022679"/>
    </source>
</evidence>
<dbReference type="InterPro" id="IPR008271">
    <property type="entry name" value="Ser/Thr_kinase_AS"/>
</dbReference>
<keyword evidence="2" id="KW-0433">Leucine-rich repeat</keyword>
<dbReference type="Proteomes" id="UP000886885">
    <property type="component" value="Unassembled WGS sequence"/>
</dbReference>
<comment type="caution">
    <text evidence="15">The sequence shown here is derived from an EMBL/GenBank/DDBJ whole genome shotgun (WGS) entry which is preliminary data.</text>
</comment>
<keyword evidence="5" id="KW-0732">Signal</keyword>
<dbReference type="SUPFAM" id="SSF56112">
    <property type="entry name" value="Protein kinase-like (PK-like)"/>
    <property type="match status" value="1"/>
</dbReference>
<dbReference type="PROSITE" id="PS00107">
    <property type="entry name" value="PROTEIN_KINASE_ATP"/>
    <property type="match status" value="1"/>
</dbReference>
<evidence type="ECO:0000256" key="13">
    <source>
        <dbReference type="SAM" id="Phobius"/>
    </source>
</evidence>
<dbReference type="GO" id="GO:0004672">
    <property type="term" value="F:protein kinase activity"/>
    <property type="evidence" value="ECO:0007669"/>
    <property type="project" value="InterPro"/>
</dbReference>
<name>A0A8X8BZU2_POPTO</name>
<dbReference type="InterPro" id="IPR017441">
    <property type="entry name" value="Protein_kinase_ATP_BS"/>
</dbReference>
<dbReference type="Pfam" id="PF12819">
    <property type="entry name" value="Malectin_like"/>
    <property type="match status" value="1"/>
</dbReference>
<dbReference type="OrthoDB" id="2017114at2759"/>
<evidence type="ECO:0000256" key="7">
    <source>
        <dbReference type="ARBA" id="ARBA00022741"/>
    </source>
</evidence>
<dbReference type="Gene3D" id="1.10.510.10">
    <property type="entry name" value="Transferase(Phosphotransferase) domain 1"/>
    <property type="match status" value="1"/>
</dbReference>
<dbReference type="SMART" id="SM00220">
    <property type="entry name" value="S_TKc"/>
    <property type="match status" value="1"/>
</dbReference>
<feature type="transmembrane region" description="Helical" evidence="13">
    <location>
        <begin position="589"/>
        <end position="613"/>
    </location>
</feature>
<evidence type="ECO:0000259" key="14">
    <source>
        <dbReference type="PROSITE" id="PS50011"/>
    </source>
</evidence>
<keyword evidence="8" id="KW-0418">Kinase</keyword>
<gene>
    <name evidence="15" type="ORF">POTOM_062066</name>
</gene>
<keyword evidence="6" id="KW-0677">Repeat</keyword>
<dbReference type="Pfam" id="PF13855">
    <property type="entry name" value="LRR_8"/>
    <property type="match status" value="1"/>
</dbReference>
<feature type="transmembrane region" description="Helical" evidence="13">
    <location>
        <begin position="6"/>
        <end position="24"/>
    </location>
</feature>
<evidence type="ECO:0000256" key="8">
    <source>
        <dbReference type="ARBA" id="ARBA00022777"/>
    </source>
</evidence>
<dbReference type="InterPro" id="IPR024788">
    <property type="entry name" value="Malectin-like_Carb-bd_dom"/>
</dbReference>
<keyword evidence="10 13" id="KW-1133">Transmembrane helix</keyword>
<dbReference type="InterPro" id="IPR001611">
    <property type="entry name" value="Leu-rich_rpt"/>
</dbReference>
<evidence type="ECO:0000256" key="6">
    <source>
        <dbReference type="ARBA" id="ARBA00022737"/>
    </source>
</evidence>
<keyword evidence="16" id="KW-1185">Reference proteome</keyword>
<feature type="domain" description="Protein kinase" evidence="14">
    <location>
        <begin position="677"/>
        <end position="929"/>
    </location>
</feature>
<keyword evidence="9 12" id="KW-0067">ATP-binding</keyword>
<keyword evidence="11 13" id="KW-0472">Membrane</keyword>
<dbReference type="FunFam" id="3.30.200.20:FF:000394">
    <property type="entry name" value="Leucine-rich repeat receptor-like protein kinase"/>
    <property type="match status" value="1"/>
</dbReference>
<dbReference type="EMBL" id="JAAWWB010002215">
    <property type="protein sequence ID" value="KAG6735365.1"/>
    <property type="molecule type" value="Genomic_DNA"/>
</dbReference>
<dbReference type="SUPFAM" id="SSF52058">
    <property type="entry name" value="L domain-like"/>
    <property type="match status" value="1"/>
</dbReference>
<proteinExistence type="predicted"/>
<dbReference type="InterPro" id="IPR011009">
    <property type="entry name" value="Kinase-like_dom_sf"/>
</dbReference>
<dbReference type="PANTHER" id="PTHR45631:SF212">
    <property type="entry name" value="PROTEIN KINASE DOMAIN-CONTAINING PROTEIN"/>
    <property type="match status" value="1"/>
</dbReference>
<dbReference type="Pfam" id="PF00069">
    <property type="entry name" value="Pkinase"/>
    <property type="match status" value="1"/>
</dbReference>